<dbReference type="AlphaFoldDB" id="A0A8S1GLY1"/>
<dbReference type="InterPro" id="IPR016130">
    <property type="entry name" value="Tyr_Pase_AS"/>
</dbReference>
<evidence type="ECO:0000259" key="6">
    <source>
        <dbReference type="PROSITE" id="PS50056"/>
    </source>
</evidence>
<proteinExistence type="inferred from homology"/>
<dbReference type="PROSITE" id="PS00383">
    <property type="entry name" value="TYR_PHOSPHATASE_1"/>
    <property type="match status" value="1"/>
</dbReference>
<evidence type="ECO:0008006" key="9">
    <source>
        <dbReference type="Google" id="ProtNLM"/>
    </source>
</evidence>
<dbReference type="Proteomes" id="UP000835052">
    <property type="component" value="Unassembled WGS sequence"/>
</dbReference>
<evidence type="ECO:0000313" key="8">
    <source>
        <dbReference type="Proteomes" id="UP000835052"/>
    </source>
</evidence>
<protein>
    <recommendedName>
        <fullName evidence="9">Protein-tyrosine-phosphatase</fullName>
    </recommendedName>
</protein>
<keyword evidence="3" id="KW-0904">Protein phosphatase</keyword>
<dbReference type="PANTHER" id="PTHR45961:SF6">
    <property type="entry name" value="IP21249P"/>
    <property type="match status" value="1"/>
</dbReference>
<dbReference type="InterPro" id="IPR020422">
    <property type="entry name" value="TYR_PHOSPHATASE_DUAL_dom"/>
</dbReference>
<feature type="region of interest" description="Disordered" evidence="4">
    <location>
        <begin position="214"/>
        <end position="242"/>
    </location>
</feature>
<dbReference type="GO" id="GO:0005737">
    <property type="term" value="C:cytoplasm"/>
    <property type="evidence" value="ECO:0007669"/>
    <property type="project" value="TreeGrafter"/>
</dbReference>
<gene>
    <name evidence="7" type="ORF">CAUJ_LOCUS54</name>
</gene>
<comment type="similarity">
    <text evidence="1">Belongs to the protein-tyrosine phosphatase family. Non-receptor class dual specificity subfamily.</text>
</comment>
<dbReference type="PANTHER" id="PTHR45961">
    <property type="entry name" value="IP21249P"/>
    <property type="match status" value="1"/>
</dbReference>
<evidence type="ECO:0000313" key="7">
    <source>
        <dbReference type="EMBL" id="CAD6184135.1"/>
    </source>
</evidence>
<evidence type="ECO:0000256" key="2">
    <source>
        <dbReference type="ARBA" id="ARBA00022801"/>
    </source>
</evidence>
<feature type="domain" description="Tyrosine specific protein phosphatases" evidence="6">
    <location>
        <begin position="78"/>
        <end position="137"/>
    </location>
</feature>
<feature type="domain" description="Tyrosine-protein phosphatase" evidence="5">
    <location>
        <begin position="18"/>
        <end position="158"/>
    </location>
</feature>
<dbReference type="InterPro" id="IPR029021">
    <property type="entry name" value="Prot-tyrosine_phosphatase-like"/>
</dbReference>
<dbReference type="EMBL" id="CAJGYM010000001">
    <property type="protein sequence ID" value="CAD6184135.1"/>
    <property type="molecule type" value="Genomic_DNA"/>
</dbReference>
<dbReference type="InterPro" id="IPR000387">
    <property type="entry name" value="Tyr_Pase_dom"/>
</dbReference>
<dbReference type="PROSITE" id="PS50056">
    <property type="entry name" value="TYR_PHOSPHATASE_2"/>
    <property type="match status" value="1"/>
</dbReference>
<organism evidence="7 8">
    <name type="scientific">Caenorhabditis auriculariae</name>
    <dbReference type="NCBI Taxonomy" id="2777116"/>
    <lineage>
        <taxon>Eukaryota</taxon>
        <taxon>Metazoa</taxon>
        <taxon>Ecdysozoa</taxon>
        <taxon>Nematoda</taxon>
        <taxon>Chromadorea</taxon>
        <taxon>Rhabditida</taxon>
        <taxon>Rhabditina</taxon>
        <taxon>Rhabditomorpha</taxon>
        <taxon>Rhabditoidea</taxon>
        <taxon>Rhabditidae</taxon>
        <taxon>Peloderinae</taxon>
        <taxon>Caenorhabditis</taxon>
    </lineage>
</organism>
<evidence type="ECO:0000256" key="4">
    <source>
        <dbReference type="SAM" id="MobiDB-lite"/>
    </source>
</evidence>
<dbReference type="InterPro" id="IPR000340">
    <property type="entry name" value="Dual-sp_phosphatase_cat-dom"/>
</dbReference>
<dbReference type="PRINTS" id="PR01908">
    <property type="entry name" value="ADSPHPHTASE"/>
</dbReference>
<evidence type="ECO:0000256" key="3">
    <source>
        <dbReference type="ARBA" id="ARBA00022912"/>
    </source>
</evidence>
<feature type="compositionally biased region" description="Low complexity" evidence="4">
    <location>
        <begin position="215"/>
        <end position="233"/>
    </location>
</feature>
<dbReference type="SMART" id="SM00195">
    <property type="entry name" value="DSPc"/>
    <property type="match status" value="1"/>
</dbReference>
<sequence>MRVFSVITAMSRVGVLGQMSEINEHLYLSGAGVLKPDKMKQRRISFVVNATTEEPNAYLQGVDYLKIRIEDHPYARIQDYFDTVADKIKSVKEKGGRTLVHCMAGVSRSASLVMIYLVKYEHMTLRQAYLYVKAARPVVRPNIGFWKQMVDYEKRLRGTASVKMIMTTECDMPIPDVYCEDVRRLQQLREMREMRETARQPPPALSSKYRTLSASTFRPTSLSSPTTSSATTTRRAHSPALAPTSLALSTSRMFSPAPSRKPARQSVFSMYSAPRHTFFSAF</sequence>
<dbReference type="SUPFAM" id="SSF52799">
    <property type="entry name" value="(Phosphotyrosine protein) phosphatases II"/>
    <property type="match status" value="1"/>
</dbReference>
<dbReference type="InterPro" id="IPR052103">
    <property type="entry name" value="Dual_spec_Phospatases"/>
</dbReference>
<keyword evidence="8" id="KW-1185">Reference proteome</keyword>
<reference evidence="7" key="1">
    <citation type="submission" date="2020-10" db="EMBL/GenBank/DDBJ databases">
        <authorList>
            <person name="Kikuchi T."/>
        </authorList>
    </citation>
    <scope>NUCLEOTIDE SEQUENCE</scope>
    <source>
        <strain evidence="7">NKZ352</strain>
    </source>
</reference>
<dbReference type="GO" id="GO:0004721">
    <property type="term" value="F:phosphoprotein phosphatase activity"/>
    <property type="evidence" value="ECO:0007669"/>
    <property type="project" value="UniProtKB-KW"/>
</dbReference>
<evidence type="ECO:0000259" key="5">
    <source>
        <dbReference type="PROSITE" id="PS50054"/>
    </source>
</evidence>
<dbReference type="OrthoDB" id="285418at2759"/>
<keyword evidence="2" id="KW-0378">Hydrolase</keyword>
<dbReference type="Gene3D" id="3.90.190.10">
    <property type="entry name" value="Protein tyrosine phosphatase superfamily"/>
    <property type="match status" value="1"/>
</dbReference>
<dbReference type="Pfam" id="PF00782">
    <property type="entry name" value="DSPc"/>
    <property type="match status" value="1"/>
</dbReference>
<comment type="caution">
    <text evidence="7">The sequence shown here is derived from an EMBL/GenBank/DDBJ whole genome shotgun (WGS) entry which is preliminary data.</text>
</comment>
<name>A0A8S1GLY1_9PELO</name>
<accession>A0A8S1GLY1</accession>
<dbReference type="CDD" id="cd14514">
    <property type="entry name" value="DUSP14-like"/>
    <property type="match status" value="1"/>
</dbReference>
<evidence type="ECO:0000256" key="1">
    <source>
        <dbReference type="ARBA" id="ARBA00008601"/>
    </source>
</evidence>
<dbReference type="PROSITE" id="PS50054">
    <property type="entry name" value="TYR_PHOSPHATASE_DUAL"/>
    <property type="match status" value="1"/>
</dbReference>